<feature type="signal peptide" evidence="9">
    <location>
        <begin position="1"/>
        <end position="21"/>
    </location>
</feature>
<dbReference type="PRINTS" id="PR00738">
    <property type="entry name" value="GLHYDRLASE20"/>
</dbReference>
<name>A0ABD1F5T0_HYPHA</name>
<evidence type="ECO:0000256" key="3">
    <source>
        <dbReference type="ARBA" id="ARBA00012663"/>
    </source>
</evidence>
<feature type="domain" description="Beta-hexosaminidase eukaryotic type N-terminal" evidence="11">
    <location>
        <begin position="129"/>
        <end position="187"/>
    </location>
</feature>
<sequence length="605" mass="69499">MNGPFYYVPLLVFVFWQPVFNHCTKISPWRYECVKGYCQKQPNTNITEKTALSLSACRIFCSDAAALWPKPTGTINVGNILTTINIHSVDVLGAKYGSPNYELVRGAGKIFKAQIERLIPKNTVLKGGKSLTVNLNIKNNDIDRLSLDLDESYVLKINETSDGRLDVSIEASNFFGARNGLETLNQLIIFDDLREELQIARDVFIVDRPAYPYRGVLLDTSRNFITIEAIKTTLIAMGAAKLNTFHWHITDSHSFPYVSKSRPDLSTYGAYSSQKIYTPQDVQEIIQFAKERGIRVLPEFDAPAHVGEGWQHTGLVTCFNWQPWQNYCVEPPCGQFDVTKPELYDVIGDIYNDMIEQFNPDIFHMGGDEVNFNCWNNTPSIVDWMTKMGWNRTEGDFVKLWNHFQSQAVEKVYQKAGKEIPIIMWTSHLTHKDYLNEYLPKDQYIIQIWTTGQDEQVENLLRNDYKVILSNYDALYLDCGFAGWVTDGNNWCSPYIGWQKIYENKPRKIAGERFKQVLGAEATFWTEQADSTSLDSRLWPRASALAEILWSEPTNSWREAETRFLIHRERLVKLGVNADALEPEWCLQYEENCPLGGKFNIDNRV</sequence>
<dbReference type="InterPro" id="IPR017853">
    <property type="entry name" value="GH"/>
</dbReference>
<gene>
    <name evidence="12" type="ORF">ABEB36_002428</name>
</gene>
<evidence type="ECO:0000313" key="13">
    <source>
        <dbReference type="Proteomes" id="UP001566132"/>
    </source>
</evidence>
<dbReference type="InterPro" id="IPR029018">
    <property type="entry name" value="Hex-like_dom2"/>
</dbReference>
<feature type="domain" description="Glycoside hydrolase family 20 catalytic" evidence="10">
    <location>
        <begin position="211"/>
        <end position="552"/>
    </location>
</feature>
<comment type="similarity">
    <text evidence="2">Belongs to the glycosyl hydrolase 20 family.</text>
</comment>
<keyword evidence="5" id="KW-0378">Hydrolase</keyword>
<keyword evidence="4 9" id="KW-0732">Signal</keyword>
<feature type="chain" id="PRO_5044806633" description="beta-N-acetylhexosaminidase" evidence="9">
    <location>
        <begin position="22"/>
        <end position="605"/>
    </location>
</feature>
<proteinExistence type="inferred from homology"/>
<dbReference type="PANTHER" id="PTHR22600">
    <property type="entry name" value="BETA-HEXOSAMINIDASE"/>
    <property type="match status" value="1"/>
</dbReference>
<evidence type="ECO:0000256" key="1">
    <source>
        <dbReference type="ARBA" id="ARBA00001231"/>
    </source>
</evidence>
<dbReference type="InterPro" id="IPR025705">
    <property type="entry name" value="Beta_hexosaminidase_sua/sub"/>
</dbReference>
<feature type="active site" description="Proton donor" evidence="8">
    <location>
        <position position="369"/>
    </location>
</feature>
<dbReference type="PANTHER" id="PTHR22600:SF26">
    <property type="entry name" value="BETA-N-ACETYLHEXOSAMINIDASE"/>
    <property type="match status" value="1"/>
</dbReference>
<dbReference type="EMBL" id="JBDJPC010000002">
    <property type="protein sequence ID" value="KAL1512928.1"/>
    <property type="molecule type" value="Genomic_DNA"/>
</dbReference>
<dbReference type="EC" id="3.2.1.52" evidence="3"/>
<comment type="caution">
    <text evidence="12">The sequence shown here is derived from an EMBL/GenBank/DDBJ whole genome shotgun (WGS) entry which is preliminary data.</text>
</comment>
<dbReference type="FunFam" id="3.20.20.80:FF:000063">
    <property type="entry name" value="Beta-hexosaminidase"/>
    <property type="match status" value="1"/>
</dbReference>
<evidence type="ECO:0000256" key="9">
    <source>
        <dbReference type="SAM" id="SignalP"/>
    </source>
</evidence>
<organism evidence="12 13">
    <name type="scientific">Hypothenemus hampei</name>
    <name type="common">Coffee berry borer</name>
    <dbReference type="NCBI Taxonomy" id="57062"/>
    <lineage>
        <taxon>Eukaryota</taxon>
        <taxon>Metazoa</taxon>
        <taxon>Ecdysozoa</taxon>
        <taxon>Arthropoda</taxon>
        <taxon>Hexapoda</taxon>
        <taxon>Insecta</taxon>
        <taxon>Pterygota</taxon>
        <taxon>Neoptera</taxon>
        <taxon>Endopterygota</taxon>
        <taxon>Coleoptera</taxon>
        <taxon>Polyphaga</taxon>
        <taxon>Cucujiformia</taxon>
        <taxon>Curculionidae</taxon>
        <taxon>Scolytinae</taxon>
        <taxon>Hypothenemus</taxon>
    </lineage>
</organism>
<protein>
    <recommendedName>
        <fullName evidence="3">beta-N-acetylhexosaminidase</fullName>
        <ecNumber evidence="3">3.2.1.52</ecNumber>
    </recommendedName>
</protein>
<keyword evidence="13" id="KW-1185">Reference proteome</keyword>
<evidence type="ECO:0000256" key="8">
    <source>
        <dbReference type="PIRSR" id="PIRSR625705-1"/>
    </source>
</evidence>
<dbReference type="GO" id="GO:1901135">
    <property type="term" value="P:carbohydrate derivative metabolic process"/>
    <property type="evidence" value="ECO:0007669"/>
    <property type="project" value="UniProtKB-ARBA"/>
</dbReference>
<dbReference type="InterPro" id="IPR015883">
    <property type="entry name" value="Glyco_hydro_20_cat"/>
</dbReference>
<keyword evidence="7" id="KW-0326">Glycosidase</keyword>
<reference evidence="12 13" key="1">
    <citation type="submission" date="2024-05" db="EMBL/GenBank/DDBJ databases">
        <title>Genetic variation in Jamaican populations of the coffee berry borer (Hypothenemus hampei).</title>
        <authorList>
            <person name="Errbii M."/>
            <person name="Myrie A."/>
        </authorList>
    </citation>
    <scope>NUCLEOTIDE SEQUENCE [LARGE SCALE GENOMIC DNA]</scope>
    <source>
        <strain evidence="12">JA-Hopewell-2020-01-JO</strain>
        <tissue evidence="12">Whole body</tissue>
    </source>
</reference>
<evidence type="ECO:0000256" key="5">
    <source>
        <dbReference type="ARBA" id="ARBA00022801"/>
    </source>
</evidence>
<accession>A0ABD1F5T0</accession>
<evidence type="ECO:0000256" key="4">
    <source>
        <dbReference type="ARBA" id="ARBA00022729"/>
    </source>
</evidence>
<dbReference type="Pfam" id="PF14845">
    <property type="entry name" value="Glycohydro_20b2"/>
    <property type="match status" value="1"/>
</dbReference>
<evidence type="ECO:0000259" key="11">
    <source>
        <dbReference type="Pfam" id="PF14845"/>
    </source>
</evidence>
<evidence type="ECO:0000256" key="2">
    <source>
        <dbReference type="ARBA" id="ARBA00006285"/>
    </source>
</evidence>
<evidence type="ECO:0000313" key="12">
    <source>
        <dbReference type="EMBL" id="KAL1512928.1"/>
    </source>
</evidence>
<dbReference type="Gene3D" id="3.20.20.80">
    <property type="entry name" value="Glycosidases"/>
    <property type="match status" value="1"/>
</dbReference>
<evidence type="ECO:0000256" key="6">
    <source>
        <dbReference type="ARBA" id="ARBA00023180"/>
    </source>
</evidence>
<dbReference type="Proteomes" id="UP001566132">
    <property type="component" value="Unassembled WGS sequence"/>
</dbReference>
<keyword evidence="6" id="KW-0325">Glycoprotein</keyword>
<dbReference type="Gene3D" id="3.30.379.10">
    <property type="entry name" value="Chitobiase/beta-hexosaminidase domain 2-like"/>
    <property type="match status" value="1"/>
</dbReference>
<evidence type="ECO:0000256" key="7">
    <source>
        <dbReference type="ARBA" id="ARBA00023295"/>
    </source>
</evidence>
<dbReference type="GO" id="GO:0004563">
    <property type="term" value="F:beta-N-acetylhexosaminidase activity"/>
    <property type="evidence" value="ECO:0007669"/>
    <property type="project" value="UniProtKB-EC"/>
</dbReference>
<dbReference type="SUPFAM" id="SSF55545">
    <property type="entry name" value="beta-N-acetylhexosaminidase-like domain"/>
    <property type="match status" value="1"/>
</dbReference>
<dbReference type="Pfam" id="PF00728">
    <property type="entry name" value="Glyco_hydro_20"/>
    <property type="match status" value="1"/>
</dbReference>
<dbReference type="AlphaFoldDB" id="A0ABD1F5T0"/>
<comment type="catalytic activity">
    <reaction evidence="1">
        <text>Hydrolysis of terminal non-reducing N-acetyl-D-hexosamine residues in N-acetyl-beta-D-hexosaminides.</text>
        <dbReference type="EC" id="3.2.1.52"/>
    </reaction>
</comment>
<dbReference type="SUPFAM" id="SSF51445">
    <property type="entry name" value="(Trans)glycosidases"/>
    <property type="match status" value="1"/>
</dbReference>
<evidence type="ECO:0000259" key="10">
    <source>
        <dbReference type="Pfam" id="PF00728"/>
    </source>
</evidence>
<dbReference type="CDD" id="cd06562">
    <property type="entry name" value="GH20_HexA_HexB-like"/>
    <property type="match status" value="1"/>
</dbReference>
<dbReference type="InterPro" id="IPR029019">
    <property type="entry name" value="HEX_eukaryotic_N"/>
</dbReference>